<gene>
    <name evidence="3" type="ORF">SAY86_030169</name>
</gene>
<dbReference type="PANTHER" id="PTHR46836:SF7">
    <property type="entry name" value="PHOSPHATIDYLINOSITOL N-ACETYGLUCOSAMINLYTRANSFERASE SUBUNIT P-LIKE PROTEIN"/>
    <property type="match status" value="1"/>
</dbReference>
<evidence type="ECO:0000256" key="1">
    <source>
        <dbReference type="SAM" id="MobiDB-lite"/>
    </source>
</evidence>
<evidence type="ECO:0000313" key="4">
    <source>
        <dbReference type="Proteomes" id="UP001346149"/>
    </source>
</evidence>
<proteinExistence type="predicted"/>
<feature type="compositionally biased region" description="Acidic residues" evidence="1">
    <location>
        <begin position="389"/>
        <end position="402"/>
    </location>
</feature>
<dbReference type="InterPro" id="IPR025486">
    <property type="entry name" value="DUF4378"/>
</dbReference>
<dbReference type="Pfam" id="PF14309">
    <property type="entry name" value="DUF4378"/>
    <property type="match status" value="1"/>
</dbReference>
<feature type="compositionally biased region" description="Polar residues" evidence="1">
    <location>
        <begin position="366"/>
        <end position="375"/>
    </location>
</feature>
<reference evidence="3 4" key="1">
    <citation type="journal article" date="2023" name="Hortic Res">
        <title>Pangenome of water caltrop reveals structural variations and asymmetric subgenome divergence after allopolyploidization.</title>
        <authorList>
            <person name="Zhang X."/>
            <person name="Chen Y."/>
            <person name="Wang L."/>
            <person name="Yuan Y."/>
            <person name="Fang M."/>
            <person name="Shi L."/>
            <person name="Lu R."/>
            <person name="Comes H.P."/>
            <person name="Ma Y."/>
            <person name="Chen Y."/>
            <person name="Huang G."/>
            <person name="Zhou Y."/>
            <person name="Zheng Z."/>
            <person name="Qiu Y."/>
        </authorList>
    </citation>
    <scope>NUCLEOTIDE SEQUENCE [LARGE SCALE GENOMIC DNA]</scope>
    <source>
        <strain evidence="3">F231</strain>
    </source>
</reference>
<dbReference type="Proteomes" id="UP001346149">
    <property type="component" value="Unassembled WGS sequence"/>
</dbReference>
<feature type="region of interest" description="Disordered" evidence="1">
    <location>
        <begin position="149"/>
        <end position="168"/>
    </location>
</feature>
<dbReference type="EMBL" id="JAXQNO010000005">
    <property type="protein sequence ID" value="KAK4797843.1"/>
    <property type="molecule type" value="Genomic_DNA"/>
</dbReference>
<feature type="compositionally biased region" description="Low complexity" evidence="1">
    <location>
        <begin position="377"/>
        <end position="388"/>
    </location>
</feature>
<name>A0AAN7MQN2_TRANT</name>
<evidence type="ECO:0000313" key="3">
    <source>
        <dbReference type="EMBL" id="KAK4797843.1"/>
    </source>
</evidence>
<feature type="compositionally biased region" description="Low complexity" evidence="1">
    <location>
        <begin position="316"/>
        <end position="330"/>
    </location>
</feature>
<feature type="compositionally biased region" description="Basic and acidic residues" evidence="1">
    <location>
        <begin position="339"/>
        <end position="354"/>
    </location>
</feature>
<protein>
    <recommendedName>
        <fullName evidence="2">DUF4378 domain-containing protein</fullName>
    </recommendedName>
</protein>
<dbReference type="AlphaFoldDB" id="A0AAN7MQN2"/>
<comment type="caution">
    <text evidence="3">The sequence shown here is derived from an EMBL/GenBank/DDBJ whole genome shotgun (WGS) entry which is preliminary data.</text>
</comment>
<evidence type="ECO:0000259" key="2">
    <source>
        <dbReference type="Pfam" id="PF14309"/>
    </source>
</evidence>
<feature type="domain" description="DUF4378" evidence="2">
    <location>
        <begin position="501"/>
        <end position="651"/>
    </location>
</feature>
<keyword evidence="4" id="KW-1185">Reference proteome</keyword>
<sequence length="654" mass="73766">MGSWDSSTSVIAKLMGLDDLPNQHPPIQKRGRVLSEKYFQRVASIGVRERNPSSSSDSSSFGMSLERSEDLSSFIRVVMEAEDKNLHHAKSRCPEEAFCVLRGMSEISCIPQGIDLLRRDSSGDFSWARSCQISNDGYMKSRDFLGHSRYRRDSSNEPKLLGQRPRVTSEEVEEISKQLKHITMRSESLSGSNRKKSRNCQSSVASFVSSFIAEETRKEMSERFMMMEFQEHGSGSRGKTLGEMLSIQSQEMGPENFNYRSLGCRKGMKNGGHITTHSKRSEFSGQPFVYNSREKDFAWMDELLPGKAALFYSKSQSSCSPNSEFSSSISGADEAGDLSEEKDLNTSAVKEPKTAGRSSRVDTSPCDESSWNSQMKEPVSSSANSSENLLEEELTEFVEEDSASSHSSMGRESFKSFEEVYQQSPDSVLRVVEDETMSDLENDITGLQILPSDKFDSSEQCVEENRMDLSSEEEKNDGLSFVNFEDTEDSTRFLRAEDSRDFSYLVDVLSEAGLHGGSLIESLIKWQAAECPVDSIIFEVLEKKHGEEKSWSRSERRLFFDRINLVLIEALCQTIFMPLWAKSIAAHMSFKWGAEITKEALWDLLGRQEKEAKKESENVLEDGIGLLDLGECVDIVCREVEKLLVKELEEEFFI</sequence>
<organism evidence="3 4">
    <name type="scientific">Trapa natans</name>
    <name type="common">Water chestnut</name>
    <dbReference type="NCBI Taxonomy" id="22666"/>
    <lineage>
        <taxon>Eukaryota</taxon>
        <taxon>Viridiplantae</taxon>
        <taxon>Streptophyta</taxon>
        <taxon>Embryophyta</taxon>
        <taxon>Tracheophyta</taxon>
        <taxon>Spermatophyta</taxon>
        <taxon>Magnoliopsida</taxon>
        <taxon>eudicotyledons</taxon>
        <taxon>Gunneridae</taxon>
        <taxon>Pentapetalae</taxon>
        <taxon>rosids</taxon>
        <taxon>malvids</taxon>
        <taxon>Myrtales</taxon>
        <taxon>Lythraceae</taxon>
        <taxon>Trapa</taxon>
    </lineage>
</organism>
<accession>A0AAN7MQN2</accession>
<feature type="region of interest" description="Disordered" evidence="1">
    <location>
        <begin position="316"/>
        <end position="411"/>
    </location>
</feature>
<dbReference type="PANTHER" id="PTHR46836">
    <property type="entry name" value="AFADIN"/>
    <property type="match status" value="1"/>
</dbReference>